<dbReference type="EMBL" id="LWDD02001414">
    <property type="protein sequence ID" value="KAE8248282.1"/>
    <property type="molecule type" value="Genomic_DNA"/>
</dbReference>
<feature type="compositionally biased region" description="Basic and acidic residues" evidence="4">
    <location>
        <begin position="509"/>
        <end position="519"/>
    </location>
</feature>
<feature type="compositionally biased region" description="Low complexity" evidence="4">
    <location>
        <begin position="132"/>
        <end position="147"/>
    </location>
</feature>
<evidence type="ECO:0000256" key="1">
    <source>
        <dbReference type="ARBA" id="ARBA00022574"/>
    </source>
</evidence>
<reference evidence="6" key="2">
    <citation type="journal article" date="2019" name="IMA Fungus">
        <title>Genome sequencing and comparison of five Tilletia species to identify candidate genes for the detection of regulated species infecting wheat.</title>
        <authorList>
            <person name="Nguyen H.D.T."/>
            <person name="Sultana T."/>
            <person name="Kesanakurti P."/>
            <person name="Hambleton S."/>
        </authorList>
    </citation>
    <scope>NUCLEOTIDE SEQUENCE</scope>
    <source>
        <strain evidence="6">DAOMC 238032</strain>
    </source>
</reference>
<feature type="repeat" description="WD" evidence="3">
    <location>
        <begin position="1037"/>
        <end position="1077"/>
    </location>
</feature>
<dbReference type="SUPFAM" id="SSF50978">
    <property type="entry name" value="WD40 repeat-like"/>
    <property type="match status" value="1"/>
</dbReference>
<evidence type="ECO:0000313" key="5">
    <source>
        <dbReference type="EMBL" id="CAD6947635.1"/>
    </source>
</evidence>
<feature type="compositionally biased region" description="Low complexity" evidence="4">
    <location>
        <begin position="314"/>
        <end position="325"/>
    </location>
</feature>
<dbReference type="Pfam" id="PF00400">
    <property type="entry name" value="WD40"/>
    <property type="match status" value="4"/>
</dbReference>
<feature type="compositionally biased region" description="Low complexity" evidence="4">
    <location>
        <begin position="524"/>
        <end position="542"/>
    </location>
</feature>
<dbReference type="SMART" id="SM00320">
    <property type="entry name" value="WD40"/>
    <property type="match status" value="6"/>
</dbReference>
<feature type="compositionally biased region" description="Low complexity" evidence="4">
    <location>
        <begin position="866"/>
        <end position="877"/>
    </location>
</feature>
<dbReference type="InterPro" id="IPR015943">
    <property type="entry name" value="WD40/YVTN_repeat-like_dom_sf"/>
</dbReference>
<name>A0A177U001_9BASI</name>
<dbReference type="InterPro" id="IPR036322">
    <property type="entry name" value="WD40_repeat_dom_sf"/>
</dbReference>
<keyword evidence="1 3" id="KW-0853">WD repeat</keyword>
<feature type="region of interest" description="Disordered" evidence="4">
    <location>
        <begin position="856"/>
        <end position="904"/>
    </location>
</feature>
<accession>A0A177U001</accession>
<feature type="compositionally biased region" description="Low complexity" evidence="4">
    <location>
        <begin position="408"/>
        <end position="434"/>
    </location>
</feature>
<dbReference type="Proteomes" id="UP000077671">
    <property type="component" value="Unassembled WGS sequence"/>
</dbReference>
<protein>
    <recommendedName>
        <fullName evidence="9">WD repeat-containing protein 44</fullName>
    </recommendedName>
</protein>
<evidence type="ECO:0000256" key="3">
    <source>
        <dbReference type="PROSITE-ProRule" id="PRU00221"/>
    </source>
</evidence>
<keyword evidence="8" id="KW-1185">Reference proteome</keyword>
<dbReference type="PANTHER" id="PTHR14221:SF0">
    <property type="entry name" value="WD REPEAT-CONTAINING PROTEIN 44"/>
    <property type="match status" value="1"/>
</dbReference>
<evidence type="ECO:0008006" key="9">
    <source>
        <dbReference type="Google" id="ProtNLM"/>
    </source>
</evidence>
<organism evidence="6 7">
    <name type="scientific">Tilletia caries</name>
    <name type="common">wheat bunt fungus</name>
    <dbReference type="NCBI Taxonomy" id="13290"/>
    <lineage>
        <taxon>Eukaryota</taxon>
        <taxon>Fungi</taxon>
        <taxon>Dikarya</taxon>
        <taxon>Basidiomycota</taxon>
        <taxon>Ustilaginomycotina</taxon>
        <taxon>Exobasidiomycetes</taxon>
        <taxon>Tilletiales</taxon>
        <taxon>Tilletiaceae</taxon>
        <taxon>Tilletia</taxon>
    </lineage>
</organism>
<comment type="caution">
    <text evidence="6">The sequence shown here is derived from an EMBL/GenBank/DDBJ whole genome shotgun (WGS) entry which is preliminary data.</text>
</comment>
<feature type="compositionally biased region" description="Low complexity" evidence="4">
    <location>
        <begin position="587"/>
        <end position="598"/>
    </location>
</feature>
<proteinExistence type="predicted"/>
<dbReference type="EMBL" id="CAJHJG010005111">
    <property type="protein sequence ID" value="CAD6947635.1"/>
    <property type="molecule type" value="Genomic_DNA"/>
</dbReference>
<evidence type="ECO:0000313" key="7">
    <source>
        <dbReference type="Proteomes" id="UP000077671"/>
    </source>
</evidence>
<dbReference type="Gene3D" id="2.130.10.10">
    <property type="entry name" value="YVTN repeat-like/Quinoprotein amine dehydrogenase"/>
    <property type="match status" value="1"/>
</dbReference>
<feature type="compositionally biased region" description="Low complexity" evidence="4">
    <location>
        <begin position="1404"/>
        <end position="1436"/>
    </location>
</feature>
<feature type="region of interest" description="Disordered" evidence="4">
    <location>
        <begin position="985"/>
        <end position="1019"/>
    </location>
</feature>
<gene>
    <name evidence="6" type="ORF">A4X03_0g6821</name>
    <name evidence="5" type="ORF">JKIAZH3_G6169</name>
</gene>
<feature type="compositionally biased region" description="Low complexity" evidence="4">
    <location>
        <begin position="374"/>
        <end position="388"/>
    </location>
</feature>
<sequence>MDRSKTPTPAAILQQAQLKKQQQQQQEQQEQQADAPSQHRAAGSDSSSGAVTPSGQPAQSSTSFFGWMRSAIAPINPLSAVLGAPASDARPHSPSSTVDKSARSQTRKHSSYAEDGDDDDDQDKTARKVTQTSRRSSSSTDFDTSTSDAEDSGNEEIFTPFHKTNRAHSPVSPSSALKRLPFGNHMRRSSSPAQHVPGTVAAVAASATATALHGLPGSAQAGGAAAFAAAPASGGGGPRLFKPSARREALVLDQSTPIDELDRSSSFSSPTADTNPQGSRSPLPSLILTPPAVKPSRKNTGDRVGTEVSSLTEMMQSNSQQHHQQLSADASFELESLEKIRIDMETPDNTNQHREMVAFGQAVADMRATPKPFSGGSASSGSTSVASSPEEELVVEEPPVDSRATPKPGQQMRGSHQQQQQQLRQQQQQEPSLQSGTNSPRSRNIFRRNANPKSLELNTVDRRNGATLGDLSPTLLGEIDEPVEELGTPSSSGMSPSAEGMFFSLQKPGETRASRRSASEADPSSSLAAKSKVSRSSSSSGSFWKFNRNKKRPTSGSEAGSGGGGSHSEAGHSSGGILGASEAMDMSRATSSSSAQLSVGDPDSSASSVFSYDEQGSPLPSDLPERRGSILSLASSSGGGGGGETTRTNPDATKLRFSIDESSLPGRRAAAEDAEPESQSQEPLHRRVQSMESLRSSFGKAKSSPKKGGKDAGLIGGVPMANRPGSVMSVGSMGGLDKGTVKEAGKLSVKLWPKAVKMRFRGKPAKERDFETLVLAQELYLGWDPLPPKGRPSEPSRRLSFASSVDSGHSHAPGPGASALQSPSSTHSGVDPMSPAGSAFGISQSNSLASLARSVSGSSASGGAGLPSASGSVPSLGTAPASRPGSIMGGTSANGGSSKDTRPRKSTWAMRFSMDGRYFAVAGQDCVVRVYEVLSVPEQRQAEIDAALLATGHGLGTGGSTTSLGSHHASESGFASSVASTDSFATAPGLPGPDLNNGRGSVKSNSSSRSARKAAKLQANATNRAIPVFTSKPIREFRGHTADVIELSWSKNNFLMSASTDKTARLWHVTRPECLCTFGHMDFVTGACFHPTDDRFFLSASLDGKLRLWNIPEKKVQYSAEVPGLITACAFTASGKTACAGTFGGAIVLYHTDKLTYSTSIAVRAATSKSTKGSKVTGIEPVPNFGSNHERILVSSNDSRIRIYDLGDKSVAHKFKASGYHNKASQIRASISTDGMYITAGSEDSSVYVWEAGQGKAYGGLRGAGNKVSRNATKQFAEAAHEYWHTNGGAVTCSVVAPLLTHKHLDASEDPIMRRSWRHEIEQARTASSRPLSSLTLSSAITAALPIAFRSGPGRQQVNARLNRIVVTADDTSCVQVWRADSFQLLGSIAQPMTPMMNNASNNDSSIDMTGGSSSSHHSSVAPAPAPAATSPALNR</sequence>
<feature type="compositionally biased region" description="Polar residues" evidence="4">
    <location>
        <begin position="44"/>
        <end position="62"/>
    </location>
</feature>
<feature type="region of interest" description="Disordered" evidence="4">
    <location>
        <begin position="368"/>
        <end position="720"/>
    </location>
</feature>
<feature type="compositionally biased region" description="Low complexity" evidence="4">
    <location>
        <begin position="996"/>
        <end position="1009"/>
    </location>
</feature>
<dbReference type="PROSITE" id="PS50082">
    <property type="entry name" value="WD_REPEATS_2"/>
    <property type="match status" value="2"/>
</dbReference>
<dbReference type="PROSITE" id="PS50294">
    <property type="entry name" value="WD_REPEATS_REGION"/>
    <property type="match status" value="2"/>
</dbReference>
<feature type="region of interest" description="Disordered" evidence="4">
    <location>
        <begin position="82"/>
        <end position="195"/>
    </location>
</feature>
<reference evidence="5" key="3">
    <citation type="submission" date="2020-10" db="EMBL/GenBank/DDBJ databases">
        <authorList>
            <person name="Sedaghatjoo S."/>
        </authorList>
    </citation>
    <scope>NUCLEOTIDE SEQUENCE</scope>
    <source>
        <strain evidence="5">AZH3</strain>
    </source>
</reference>
<feature type="region of interest" description="Disordered" evidence="4">
    <location>
        <begin position="1"/>
        <end position="62"/>
    </location>
</feature>
<evidence type="ECO:0000256" key="2">
    <source>
        <dbReference type="ARBA" id="ARBA00022737"/>
    </source>
</evidence>
<feature type="region of interest" description="Disordered" evidence="4">
    <location>
        <begin position="784"/>
        <end position="838"/>
    </location>
</feature>
<feature type="compositionally biased region" description="Polar residues" evidence="4">
    <location>
        <begin position="819"/>
        <end position="828"/>
    </location>
</feature>
<evidence type="ECO:0000256" key="4">
    <source>
        <dbReference type="SAM" id="MobiDB-lite"/>
    </source>
</evidence>
<evidence type="ECO:0000313" key="8">
    <source>
        <dbReference type="Proteomes" id="UP000836402"/>
    </source>
</evidence>
<dbReference type="PANTHER" id="PTHR14221">
    <property type="entry name" value="WD REPEAT DOMAIN 44"/>
    <property type="match status" value="1"/>
</dbReference>
<feature type="region of interest" description="Disordered" evidence="4">
    <location>
        <begin position="228"/>
        <end position="331"/>
    </location>
</feature>
<feature type="repeat" description="WD" evidence="3">
    <location>
        <begin position="1077"/>
        <end position="1119"/>
    </location>
</feature>
<dbReference type="Proteomes" id="UP000836402">
    <property type="component" value="Unassembled WGS sequence"/>
</dbReference>
<evidence type="ECO:0000313" key="6">
    <source>
        <dbReference type="EMBL" id="KAE8248282.1"/>
    </source>
</evidence>
<keyword evidence="2" id="KW-0677">Repeat</keyword>
<dbReference type="InterPro" id="IPR040324">
    <property type="entry name" value="WDR44/Dgr2"/>
</dbReference>
<dbReference type="InterPro" id="IPR001680">
    <property type="entry name" value="WD40_rpt"/>
</dbReference>
<feature type="compositionally biased region" description="Acidic residues" evidence="4">
    <location>
        <begin position="389"/>
        <end position="399"/>
    </location>
</feature>
<feature type="region of interest" description="Disordered" evidence="4">
    <location>
        <begin position="1396"/>
        <end position="1436"/>
    </location>
</feature>
<feature type="compositionally biased region" description="Polar residues" evidence="4">
    <location>
        <begin position="264"/>
        <end position="282"/>
    </location>
</feature>
<reference evidence="6" key="1">
    <citation type="submission" date="2016-04" db="EMBL/GenBank/DDBJ databases">
        <authorList>
            <person name="Nguyen H.D."/>
            <person name="Kesanakurti P."/>
            <person name="Cullis J."/>
            <person name="Levesque C.A."/>
            <person name="Hambleton S."/>
        </authorList>
    </citation>
    <scope>NUCLEOTIDE SEQUENCE</scope>
    <source>
        <strain evidence="6">DAOMC 238032</strain>
    </source>
</reference>
<feature type="compositionally biased region" description="Polar residues" evidence="4">
    <location>
        <begin position="889"/>
        <end position="898"/>
    </location>
</feature>
<feature type="compositionally biased region" description="Low complexity" evidence="4">
    <location>
        <begin position="13"/>
        <end position="33"/>
    </location>
</feature>